<dbReference type="PROSITE" id="PS51257">
    <property type="entry name" value="PROKAR_LIPOPROTEIN"/>
    <property type="match status" value="1"/>
</dbReference>
<feature type="chain" id="PRO_5038600801" description="DNA-binding beta-propeller fold protein YncE" evidence="1">
    <location>
        <begin position="24"/>
        <end position="375"/>
    </location>
</feature>
<sequence>MTPTRCLPVLLAAGALALAGCTAAPGGTAAASAPVPFDEVLGTVVLDAVAGEPHPDLPRVQALDAATLPDGRAFVLTWGADVRLVEVLPGGDGAEVGDVVDLPDLGRGATLHPSADGALLVAGSDDGGPVLLTVRGSDVTERRVDVGRPVLSAVRSPDGATVYLSLAPAEETGEPARLVAVDAVTGEVTGTAPLGTGLDPRARAYRLLPRPDGGLVAVISDPAPGGALDRLAEYDAALEPVVVPFDVVAAVGTSTHTDVSVGVTGDGDVVVLTDVRDGRRVSLFSAGELRGSVEVAVTGPVDAVAAGPSDGLVTLAWSTEPALVTLDPATGELGEPLSSCDGLGGHDALDVAPDGSRAVAAGSCGDDDVVAVLAG</sequence>
<dbReference type="Proteomes" id="UP000199546">
    <property type="component" value="Unassembled WGS sequence"/>
</dbReference>
<dbReference type="SUPFAM" id="SSF50969">
    <property type="entry name" value="YVTN repeat-like/Quinoprotein amine dehydrogenase"/>
    <property type="match status" value="1"/>
</dbReference>
<feature type="signal peptide" evidence="1">
    <location>
        <begin position="1"/>
        <end position="23"/>
    </location>
</feature>
<dbReference type="EMBL" id="FPBA01000003">
    <property type="protein sequence ID" value="SFT50973.1"/>
    <property type="molecule type" value="Genomic_DNA"/>
</dbReference>
<keyword evidence="3" id="KW-1185">Reference proteome</keyword>
<evidence type="ECO:0000313" key="3">
    <source>
        <dbReference type="Proteomes" id="UP000199546"/>
    </source>
</evidence>
<gene>
    <name evidence="2" type="ORF">SAMN05660657_01174</name>
</gene>
<evidence type="ECO:0000256" key="1">
    <source>
        <dbReference type="SAM" id="SignalP"/>
    </source>
</evidence>
<keyword evidence="1" id="KW-0732">Signal</keyword>
<proteinExistence type="predicted"/>
<dbReference type="STRING" id="1296565.SAMN05660657_01174"/>
<dbReference type="OrthoDB" id="9828898at2"/>
<name>A0A1I6YKG2_9ACTN</name>
<dbReference type="InterPro" id="IPR011044">
    <property type="entry name" value="Quino_amine_DH_bsu"/>
</dbReference>
<reference evidence="3" key="1">
    <citation type="submission" date="2016-10" db="EMBL/GenBank/DDBJ databases">
        <authorList>
            <person name="Varghese N."/>
            <person name="Submissions S."/>
        </authorList>
    </citation>
    <scope>NUCLEOTIDE SEQUENCE [LARGE SCALE GENOMIC DNA]</scope>
    <source>
        <strain evidence="3">DSM 46136</strain>
    </source>
</reference>
<accession>A0A1I6YKG2</accession>
<dbReference type="AlphaFoldDB" id="A0A1I6YKG2"/>
<organism evidence="2 3">
    <name type="scientific">Geodermatophilus amargosae</name>
    <dbReference type="NCBI Taxonomy" id="1296565"/>
    <lineage>
        <taxon>Bacteria</taxon>
        <taxon>Bacillati</taxon>
        <taxon>Actinomycetota</taxon>
        <taxon>Actinomycetes</taxon>
        <taxon>Geodermatophilales</taxon>
        <taxon>Geodermatophilaceae</taxon>
        <taxon>Geodermatophilus</taxon>
    </lineage>
</organism>
<dbReference type="RefSeq" id="WP_093578490.1">
    <property type="nucleotide sequence ID" value="NZ_FPBA01000003.1"/>
</dbReference>
<evidence type="ECO:0000313" key="2">
    <source>
        <dbReference type="EMBL" id="SFT50973.1"/>
    </source>
</evidence>
<protein>
    <recommendedName>
        <fullName evidence="4">DNA-binding beta-propeller fold protein YncE</fullName>
    </recommendedName>
</protein>
<evidence type="ECO:0008006" key="4">
    <source>
        <dbReference type="Google" id="ProtNLM"/>
    </source>
</evidence>